<feature type="compositionally biased region" description="Low complexity" evidence="2">
    <location>
        <begin position="65"/>
        <end position="81"/>
    </location>
</feature>
<dbReference type="InterPro" id="IPR000297">
    <property type="entry name" value="PPIase_PpiC"/>
</dbReference>
<evidence type="ECO:0000256" key="1">
    <source>
        <dbReference type="PROSITE-ProRule" id="PRU00278"/>
    </source>
</evidence>
<dbReference type="PANTHER" id="PTHR47245:SF2">
    <property type="entry name" value="PEPTIDYL-PROLYL CIS-TRANS ISOMERASE HP_0175-RELATED"/>
    <property type="match status" value="1"/>
</dbReference>
<dbReference type="PANTHER" id="PTHR47245">
    <property type="entry name" value="PEPTIDYLPROLYL ISOMERASE"/>
    <property type="match status" value="1"/>
</dbReference>
<dbReference type="PROSITE" id="PS50198">
    <property type="entry name" value="PPIC_PPIASE_2"/>
    <property type="match status" value="1"/>
</dbReference>
<comment type="caution">
    <text evidence="4">The sequence shown here is derived from an EMBL/GenBank/DDBJ whole genome shotgun (WGS) entry which is preliminary data.</text>
</comment>
<accession>A0A538S9N5</accession>
<reference evidence="4 5" key="1">
    <citation type="journal article" date="2019" name="Nat. Microbiol.">
        <title>Mediterranean grassland soil C-N compound turnover is dependent on rainfall and depth, and is mediated by genomically divergent microorganisms.</title>
        <authorList>
            <person name="Diamond S."/>
            <person name="Andeer P.F."/>
            <person name="Li Z."/>
            <person name="Crits-Christoph A."/>
            <person name="Burstein D."/>
            <person name="Anantharaman K."/>
            <person name="Lane K.R."/>
            <person name="Thomas B.C."/>
            <person name="Pan C."/>
            <person name="Northen T.R."/>
            <person name="Banfield J.F."/>
        </authorList>
    </citation>
    <scope>NUCLEOTIDE SEQUENCE [LARGE SCALE GENOMIC DNA]</scope>
    <source>
        <strain evidence="4">WS_1</strain>
    </source>
</reference>
<sequence length="628" mass="69182">MNRDREFGVLMGERCGAGRPARTTAIRMPGRRSIPAALAALAVLLSLPLGPGTAKGARQPSPGTKASPRPKSAPSAAKISSATSAAQGTIALIADRRVEEADIRRAALVMERDPLRKTNHALWRKKLLDLCVDRELLALEAERTGLLNDPSVMRRIERSNADLLYAALRARVLIPEVTPTASEIDTARAGGLYRRVKVQYILAVTDRQTTFKVYEELRNGARFDSVATLYSMHPSAAKGSGLGWRRIGSLNQEAWKPLQHAKPGDVFGPYVNGEAHEIYKVEAIEEPDDAELRETMLRDRQTLLEPRYHVRLLQKYKFQIVPDQVSSVIFASATEKADSILASLDARGRRPKEGVRPGLGVIARLEGDSLTYRDIGSPDVLPREPDGKVHIHDSSQLLMACAMAVLPRLIARDVRERGIDKEPDIARRLRLIREEVSTRAMVEHAVPPLDSVRIRAYFDSHGSRYRRPAARRALVAVFASEDTARMAASGWSRASYRDSVYGVQGFRKREGASARSLWPRFYGEISLLDTDSDPLSVAARSLQPNQISPVIASPNGYAVAIVTGREAARGYTFEEVSGLVAVDAREDAENTWVTAQLERLRAATPARMVPARLEALRLGMNSDMGGTR</sequence>
<dbReference type="InterPro" id="IPR046357">
    <property type="entry name" value="PPIase_dom_sf"/>
</dbReference>
<dbReference type="GO" id="GO:0003755">
    <property type="term" value="F:peptidyl-prolyl cis-trans isomerase activity"/>
    <property type="evidence" value="ECO:0007669"/>
    <property type="project" value="UniProtKB-KW"/>
</dbReference>
<dbReference type="InterPro" id="IPR050245">
    <property type="entry name" value="PrsA_foldase"/>
</dbReference>
<feature type="region of interest" description="Disordered" evidence="2">
    <location>
        <begin position="52"/>
        <end position="81"/>
    </location>
</feature>
<evidence type="ECO:0000313" key="5">
    <source>
        <dbReference type="Proteomes" id="UP000316292"/>
    </source>
</evidence>
<name>A0A538S9N5_UNCEI</name>
<feature type="domain" description="PpiC" evidence="3">
    <location>
        <begin position="193"/>
        <end position="283"/>
    </location>
</feature>
<dbReference type="Proteomes" id="UP000316292">
    <property type="component" value="Unassembled WGS sequence"/>
</dbReference>
<evidence type="ECO:0000313" key="4">
    <source>
        <dbReference type="EMBL" id="TMQ48077.1"/>
    </source>
</evidence>
<dbReference type="Pfam" id="PF13145">
    <property type="entry name" value="Rotamase_2"/>
    <property type="match status" value="1"/>
</dbReference>
<keyword evidence="1" id="KW-0697">Rotamase</keyword>
<dbReference type="AlphaFoldDB" id="A0A538S9N5"/>
<proteinExistence type="predicted"/>
<dbReference type="SUPFAM" id="SSF54534">
    <property type="entry name" value="FKBP-like"/>
    <property type="match status" value="1"/>
</dbReference>
<dbReference type="EMBL" id="VBOR01000088">
    <property type="protein sequence ID" value="TMQ48077.1"/>
    <property type="molecule type" value="Genomic_DNA"/>
</dbReference>
<dbReference type="Pfam" id="PF00639">
    <property type="entry name" value="Rotamase"/>
    <property type="match status" value="1"/>
</dbReference>
<organism evidence="4 5">
    <name type="scientific">Eiseniibacteriota bacterium</name>
    <dbReference type="NCBI Taxonomy" id="2212470"/>
    <lineage>
        <taxon>Bacteria</taxon>
        <taxon>Candidatus Eiseniibacteriota</taxon>
    </lineage>
</organism>
<protein>
    <recommendedName>
        <fullName evidence="3">PpiC domain-containing protein</fullName>
    </recommendedName>
</protein>
<keyword evidence="1" id="KW-0413">Isomerase</keyword>
<evidence type="ECO:0000256" key="2">
    <source>
        <dbReference type="SAM" id="MobiDB-lite"/>
    </source>
</evidence>
<dbReference type="Gene3D" id="3.10.50.40">
    <property type="match status" value="1"/>
</dbReference>
<evidence type="ECO:0000259" key="3">
    <source>
        <dbReference type="PROSITE" id="PS50198"/>
    </source>
</evidence>
<gene>
    <name evidence="4" type="ORF">E6K71_08010</name>
</gene>